<dbReference type="InterPro" id="IPR035919">
    <property type="entry name" value="EAL_sf"/>
</dbReference>
<name>A0A2W5DWX3_9BURK</name>
<comment type="caution">
    <text evidence="6">The sequence shown here is derived from an EMBL/GenBank/DDBJ whole genome shotgun (WGS) entry which is preliminary data.</text>
</comment>
<feature type="transmembrane region" description="Helical" evidence="2">
    <location>
        <begin position="64"/>
        <end position="86"/>
    </location>
</feature>
<dbReference type="InterPro" id="IPR052155">
    <property type="entry name" value="Biofilm_reg_signaling"/>
</dbReference>
<evidence type="ECO:0008006" key="8">
    <source>
        <dbReference type="Google" id="ProtNLM"/>
    </source>
</evidence>
<dbReference type="Pfam" id="PF00563">
    <property type="entry name" value="EAL"/>
    <property type="match status" value="1"/>
</dbReference>
<dbReference type="InterPro" id="IPR000014">
    <property type="entry name" value="PAS"/>
</dbReference>
<feature type="transmembrane region" description="Helical" evidence="2">
    <location>
        <begin position="93"/>
        <end position="114"/>
    </location>
</feature>
<feature type="compositionally biased region" description="Basic residues" evidence="1">
    <location>
        <begin position="20"/>
        <end position="29"/>
    </location>
</feature>
<dbReference type="PANTHER" id="PTHR44757:SF2">
    <property type="entry name" value="BIOFILM ARCHITECTURE MAINTENANCE PROTEIN MBAA"/>
    <property type="match status" value="1"/>
</dbReference>
<dbReference type="InterPro" id="IPR035965">
    <property type="entry name" value="PAS-like_dom_sf"/>
</dbReference>
<feature type="transmembrane region" description="Helical" evidence="2">
    <location>
        <begin position="231"/>
        <end position="247"/>
    </location>
</feature>
<protein>
    <recommendedName>
        <fullName evidence="8">Diguanylate cyclase</fullName>
    </recommendedName>
</protein>
<dbReference type="SUPFAM" id="SSF55073">
    <property type="entry name" value="Nucleotide cyclase"/>
    <property type="match status" value="1"/>
</dbReference>
<dbReference type="PROSITE" id="PS50887">
    <property type="entry name" value="GGDEF"/>
    <property type="match status" value="1"/>
</dbReference>
<dbReference type="InterPro" id="IPR043128">
    <property type="entry name" value="Rev_trsase/Diguanyl_cyclase"/>
</dbReference>
<dbReference type="NCBIfam" id="TIGR00254">
    <property type="entry name" value="GGDEF"/>
    <property type="match status" value="1"/>
</dbReference>
<dbReference type="SMART" id="SM00052">
    <property type="entry name" value="EAL"/>
    <property type="match status" value="1"/>
</dbReference>
<dbReference type="CDD" id="cd01948">
    <property type="entry name" value="EAL"/>
    <property type="match status" value="1"/>
</dbReference>
<feature type="domain" description="PAS" evidence="3">
    <location>
        <begin position="471"/>
        <end position="516"/>
    </location>
</feature>
<keyword evidence="2" id="KW-0812">Transmembrane</keyword>
<dbReference type="SMART" id="SM00267">
    <property type="entry name" value="GGDEF"/>
    <property type="match status" value="1"/>
</dbReference>
<feature type="transmembrane region" description="Helical" evidence="2">
    <location>
        <begin position="126"/>
        <end position="145"/>
    </location>
</feature>
<dbReference type="PROSITE" id="PS50112">
    <property type="entry name" value="PAS"/>
    <property type="match status" value="1"/>
</dbReference>
<dbReference type="Pfam" id="PF00990">
    <property type="entry name" value="GGDEF"/>
    <property type="match status" value="1"/>
</dbReference>
<gene>
    <name evidence="6" type="ORF">DI603_00440</name>
</gene>
<dbReference type="InterPro" id="IPR013656">
    <property type="entry name" value="PAS_4"/>
</dbReference>
<dbReference type="Gene3D" id="3.30.450.20">
    <property type="entry name" value="PAS domain"/>
    <property type="match status" value="2"/>
</dbReference>
<feature type="transmembrane region" description="Helical" evidence="2">
    <location>
        <begin position="166"/>
        <end position="195"/>
    </location>
</feature>
<dbReference type="Gene3D" id="3.30.70.270">
    <property type="match status" value="1"/>
</dbReference>
<dbReference type="AlphaFoldDB" id="A0A2W5DWX3"/>
<keyword evidence="2" id="KW-0472">Membrane</keyword>
<evidence type="ECO:0000256" key="1">
    <source>
        <dbReference type="SAM" id="MobiDB-lite"/>
    </source>
</evidence>
<feature type="transmembrane region" description="Helical" evidence="2">
    <location>
        <begin position="267"/>
        <end position="285"/>
    </location>
</feature>
<reference evidence="6 7" key="1">
    <citation type="submission" date="2017-08" db="EMBL/GenBank/DDBJ databases">
        <title>Infants hospitalized years apart are colonized by the same room-sourced microbial strains.</title>
        <authorList>
            <person name="Brooks B."/>
            <person name="Olm M.R."/>
            <person name="Firek B.A."/>
            <person name="Baker R."/>
            <person name="Thomas B.C."/>
            <person name="Morowitz M.J."/>
            <person name="Banfield J.F."/>
        </authorList>
    </citation>
    <scope>NUCLEOTIDE SEQUENCE [LARGE SCALE GENOMIC DNA]</scope>
    <source>
        <strain evidence="6">S2_012_000_R2_81</strain>
    </source>
</reference>
<dbReference type="Gene3D" id="3.20.20.450">
    <property type="entry name" value="EAL domain"/>
    <property type="match status" value="1"/>
</dbReference>
<feature type="transmembrane region" description="Helical" evidence="2">
    <location>
        <begin position="297"/>
        <end position="322"/>
    </location>
</feature>
<dbReference type="SUPFAM" id="SSF141868">
    <property type="entry name" value="EAL domain-like"/>
    <property type="match status" value="1"/>
</dbReference>
<dbReference type="InterPro" id="IPR001633">
    <property type="entry name" value="EAL_dom"/>
</dbReference>
<evidence type="ECO:0000313" key="7">
    <source>
        <dbReference type="Proteomes" id="UP000249633"/>
    </source>
</evidence>
<accession>A0A2W5DWX3</accession>
<dbReference type="PANTHER" id="PTHR44757">
    <property type="entry name" value="DIGUANYLATE CYCLASE DGCP"/>
    <property type="match status" value="1"/>
</dbReference>
<evidence type="ECO:0000259" key="3">
    <source>
        <dbReference type="PROSITE" id="PS50112"/>
    </source>
</evidence>
<evidence type="ECO:0000256" key="2">
    <source>
        <dbReference type="SAM" id="Phobius"/>
    </source>
</evidence>
<feature type="transmembrane region" description="Helical" evidence="2">
    <location>
        <begin position="201"/>
        <end position="219"/>
    </location>
</feature>
<dbReference type="CDD" id="cd01949">
    <property type="entry name" value="GGDEF"/>
    <property type="match status" value="1"/>
</dbReference>
<feature type="domain" description="GGDEF" evidence="5">
    <location>
        <begin position="630"/>
        <end position="776"/>
    </location>
</feature>
<dbReference type="PROSITE" id="PS50883">
    <property type="entry name" value="EAL"/>
    <property type="match status" value="1"/>
</dbReference>
<dbReference type="Proteomes" id="UP000249633">
    <property type="component" value="Unassembled WGS sequence"/>
</dbReference>
<dbReference type="InterPro" id="IPR029787">
    <property type="entry name" value="Nucleotide_cyclase"/>
</dbReference>
<organism evidence="6 7">
    <name type="scientific">Roseateles depolymerans</name>
    <dbReference type="NCBI Taxonomy" id="76731"/>
    <lineage>
        <taxon>Bacteria</taxon>
        <taxon>Pseudomonadati</taxon>
        <taxon>Pseudomonadota</taxon>
        <taxon>Betaproteobacteria</taxon>
        <taxon>Burkholderiales</taxon>
        <taxon>Sphaerotilaceae</taxon>
        <taxon>Roseateles</taxon>
    </lineage>
</organism>
<proteinExistence type="predicted"/>
<keyword evidence="2" id="KW-1133">Transmembrane helix</keyword>
<sequence length="1064" mass="113515">MDSEFPPRLPNARAAPAAPRPRRIRTRRRSASQLARQTLLAACGILALAALVVASRFVSATPALLSLVPGAAWGEWLTPMLAAAFVQAARARLGGWTGWAAALGLLAGGMTPLAADMPRLAWSPDMLLSGLGLTALALPLLQAASSRPVAQRVQQALARAWPAAPAWHGVLPALLAGVLAPALVLGAAAALIAFLLPHHSLPWAAALAWALGGLAAATHHSTSPQAGKTGHGSRLIALAALVAIALQTPPLAARLSPLADLVPPGEFGALTFLLPQLLLGGFALLSPARHAATLGLMLLLGWMAAQPADAATALGAAALAWLPLLALVRQTKALAGDPEWLPALDDQRLALAEWHWPGGLRHASAGWLALTGDGRGDGSVEDARAVNGSPLAWLAKVHPRDRDAARQTLRRLLSSPDKQAERLSLRLAPAGGDWRRFRLAMRVTVRDRQGRARTVIASLLDAGWRQMAEDRERMAAALFEQIDGGIAVVDPQSRIVEANPAYCTLMQEPRERLLGRIATPLSASTLDLNGYTSSQLQAPLKAGKIWHGQLDVALPGGTRLTLATRLGAVPASEGSPHWRVLSISDLSESRRLQEHLHRARRFDPATGLPNRDEFMRLLQLALNRAARDGLMLVVALIDLDGFGRINAEHGQLAADSVLRELSARLHSALRGGSARSRQAADQIARLHGDEFAVVLHVQTPEEGQRAVERLLALLCTPVAVRESQVDAPPALEISASLGATIFPFDNADPETLMRHAGHALYRAKQAGPGGCHFHDPSLQQRDEVGLIALARLQRALDGGELLLHYQPQIDLQTGQVMGVEALLRWQHPERGLLAPAHFLPQVGDSGLAVQIGDWVIEQALAQAARWAKAGLNLGPLGWKALPVCVNVGVRQLQRHDFPQRLQELVQRQPPQLAALLHLDVLESDALVETTATQALIQRCQLLGVGIALDDFGASYSKLAALKRLPVDTFKLDRSYVQGMLGDAQDLSLVESVIQLARNMGCAVLAKGVESRAHARALLRLGCRLGQGNGIAAAMPPEALPEWLDRFASADWPGQMRASAPQPTP</sequence>
<evidence type="ECO:0000259" key="5">
    <source>
        <dbReference type="PROSITE" id="PS50887"/>
    </source>
</evidence>
<dbReference type="Pfam" id="PF08448">
    <property type="entry name" value="PAS_4"/>
    <property type="match status" value="1"/>
</dbReference>
<evidence type="ECO:0000259" key="4">
    <source>
        <dbReference type="PROSITE" id="PS50883"/>
    </source>
</evidence>
<feature type="domain" description="EAL" evidence="4">
    <location>
        <begin position="785"/>
        <end position="1047"/>
    </location>
</feature>
<feature type="region of interest" description="Disordered" evidence="1">
    <location>
        <begin position="1"/>
        <end position="29"/>
    </location>
</feature>
<dbReference type="EMBL" id="QFOD01000001">
    <property type="protein sequence ID" value="PZP36475.1"/>
    <property type="molecule type" value="Genomic_DNA"/>
</dbReference>
<dbReference type="SUPFAM" id="SSF55785">
    <property type="entry name" value="PYP-like sensor domain (PAS domain)"/>
    <property type="match status" value="1"/>
</dbReference>
<evidence type="ECO:0000313" key="6">
    <source>
        <dbReference type="EMBL" id="PZP36475.1"/>
    </source>
</evidence>
<dbReference type="InterPro" id="IPR000160">
    <property type="entry name" value="GGDEF_dom"/>
</dbReference>